<evidence type="ECO:0000313" key="2">
    <source>
        <dbReference type="Proteomes" id="UP000726170"/>
    </source>
</evidence>
<dbReference type="EMBL" id="JAHLQF010000004">
    <property type="protein sequence ID" value="MBU5486143.1"/>
    <property type="molecule type" value="Genomic_DNA"/>
</dbReference>
<accession>A0ABS6ELQ0</accession>
<gene>
    <name evidence="1" type="ORF">KQI86_17640</name>
</gene>
<proteinExistence type="predicted"/>
<reference evidence="1 2" key="1">
    <citation type="submission" date="2021-06" db="EMBL/GenBank/DDBJ databases">
        <authorList>
            <person name="Sun Q."/>
            <person name="Li D."/>
        </authorList>
    </citation>
    <scope>NUCLEOTIDE SEQUENCE [LARGE SCALE GENOMIC DNA]</scope>
    <source>
        <strain evidence="1 2">MSJ-11</strain>
    </source>
</reference>
<sequence>MKYFNSEIHYDKIIELLCGYKGVKKEELIKILMDEECKYLLFLLLKKYNCVDIERLKKDFQIKNGNKVKNDLEKAEEKLMFNKRIRDMYFEAENILEK</sequence>
<evidence type="ECO:0008006" key="3">
    <source>
        <dbReference type="Google" id="ProtNLM"/>
    </source>
</evidence>
<comment type="caution">
    <text evidence="1">The sequence shown here is derived from an EMBL/GenBank/DDBJ whole genome shotgun (WGS) entry which is preliminary data.</text>
</comment>
<organism evidence="1 2">
    <name type="scientific">Clostridium mobile</name>
    <dbReference type="NCBI Taxonomy" id="2841512"/>
    <lineage>
        <taxon>Bacteria</taxon>
        <taxon>Bacillati</taxon>
        <taxon>Bacillota</taxon>
        <taxon>Clostridia</taxon>
        <taxon>Eubacteriales</taxon>
        <taxon>Clostridiaceae</taxon>
        <taxon>Clostridium</taxon>
    </lineage>
</organism>
<evidence type="ECO:0000313" key="1">
    <source>
        <dbReference type="EMBL" id="MBU5486143.1"/>
    </source>
</evidence>
<dbReference type="Proteomes" id="UP000726170">
    <property type="component" value="Unassembled WGS sequence"/>
</dbReference>
<protein>
    <recommendedName>
        <fullName evidence="3">Ribose 5-phosphate isomerase</fullName>
    </recommendedName>
</protein>
<dbReference type="RefSeq" id="WP_216440726.1">
    <property type="nucleotide sequence ID" value="NZ_JAHLQF010000004.1"/>
</dbReference>
<keyword evidence="2" id="KW-1185">Reference proteome</keyword>
<name>A0ABS6ELQ0_9CLOT</name>